<dbReference type="Pfam" id="PF02153">
    <property type="entry name" value="PDH_N"/>
    <property type="match status" value="1"/>
</dbReference>
<organism evidence="3 4">
    <name type="scientific">Desulfocurvibacter africanus subsp. africanus str. Walvis Bay</name>
    <dbReference type="NCBI Taxonomy" id="690850"/>
    <lineage>
        <taxon>Bacteria</taxon>
        <taxon>Pseudomonadati</taxon>
        <taxon>Thermodesulfobacteriota</taxon>
        <taxon>Desulfovibrionia</taxon>
        <taxon>Desulfovibrionales</taxon>
        <taxon>Desulfovibrionaceae</taxon>
        <taxon>Desulfocurvibacter</taxon>
    </lineage>
</organism>
<dbReference type="EMBL" id="CP003221">
    <property type="protein sequence ID" value="EGJ50208.1"/>
    <property type="molecule type" value="Genomic_DNA"/>
</dbReference>
<dbReference type="Gene3D" id="3.40.50.720">
    <property type="entry name" value="NAD(P)-binding Rossmann-like Domain"/>
    <property type="match status" value="1"/>
</dbReference>
<dbReference type="InterPro" id="IPR046826">
    <property type="entry name" value="PDH_N"/>
</dbReference>
<dbReference type="RefSeq" id="WP_014259964.1">
    <property type="nucleotide sequence ID" value="NC_016629.1"/>
</dbReference>
<dbReference type="HOGENOM" id="CLU_036672_1_1_7"/>
<evidence type="ECO:0000259" key="2">
    <source>
        <dbReference type="PROSITE" id="PS51176"/>
    </source>
</evidence>
<evidence type="ECO:0000313" key="3">
    <source>
        <dbReference type="EMBL" id="EGJ50208.1"/>
    </source>
</evidence>
<proteinExistence type="predicted"/>
<evidence type="ECO:0000256" key="1">
    <source>
        <dbReference type="ARBA" id="ARBA00023002"/>
    </source>
</evidence>
<dbReference type="InterPro" id="IPR050812">
    <property type="entry name" value="Preph/Arog_dehydrog"/>
</dbReference>
<accession>F3Z2P1</accession>
<reference evidence="3 4" key="1">
    <citation type="journal article" date="2011" name="J. Bacteriol.">
        <title>Genome sequence of the mercury-methylating and pleomorphic Desulfovibrio africanus Strain Walvis Bay.</title>
        <authorList>
            <person name="Brown S.D."/>
            <person name="Wall J.D."/>
            <person name="Kucken A.M."/>
            <person name="Gilmour C.C."/>
            <person name="Podar M."/>
            <person name="Brandt C.C."/>
            <person name="Teshima H."/>
            <person name="Detter J.C."/>
            <person name="Han C.S."/>
            <person name="Land M.L."/>
            <person name="Lucas S."/>
            <person name="Han J."/>
            <person name="Pennacchio L."/>
            <person name="Nolan M."/>
            <person name="Pitluck S."/>
            <person name="Woyke T."/>
            <person name="Goodwin L."/>
            <person name="Palumbo A.V."/>
            <person name="Elias D.A."/>
        </authorList>
    </citation>
    <scope>NUCLEOTIDE SEQUENCE [LARGE SCALE GENOMIC DNA]</scope>
    <source>
        <strain evidence="3 4">Walvis Bay</strain>
    </source>
</reference>
<dbReference type="eggNOG" id="COG0287">
    <property type="taxonomic scope" value="Bacteria"/>
</dbReference>
<evidence type="ECO:0000313" key="4">
    <source>
        <dbReference type="Proteomes" id="UP000007844"/>
    </source>
</evidence>
<dbReference type="AlphaFoldDB" id="F3Z2P1"/>
<dbReference type="SUPFAM" id="SSF51735">
    <property type="entry name" value="NAD(P)-binding Rossmann-fold domains"/>
    <property type="match status" value="1"/>
</dbReference>
<dbReference type="PROSITE" id="PS51176">
    <property type="entry name" value="PDH_ADH"/>
    <property type="match status" value="1"/>
</dbReference>
<keyword evidence="1" id="KW-0560">Oxidoreductase</keyword>
<dbReference type="InterPro" id="IPR036291">
    <property type="entry name" value="NAD(P)-bd_dom_sf"/>
</dbReference>
<dbReference type="GO" id="GO:0070403">
    <property type="term" value="F:NAD+ binding"/>
    <property type="evidence" value="ECO:0007669"/>
    <property type="project" value="InterPro"/>
</dbReference>
<keyword evidence="4" id="KW-1185">Reference proteome</keyword>
<dbReference type="GO" id="GO:0008977">
    <property type="term" value="F:prephenate dehydrogenase (NAD+) activity"/>
    <property type="evidence" value="ECO:0007669"/>
    <property type="project" value="InterPro"/>
</dbReference>
<dbReference type="KEGG" id="daf:Desaf_1877"/>
<dbReference type="SUPFAM" id="SSF48179">
    <property type="entry name" value="6-phosphogluconate dehydrogenase C-terminal domain-like"/>
    <property type="match status" value="1"/>
</dbReference>
<dbReference type="PANTHER" id="PTHR21363">
    <property type="entry name" value="PREPHENATE DEHYDROGENASE"/>
    <property type="match status" value="1"/>
</dbReference>
<sequence length="258" mass="28401">MTGERAIKSVAIIGSQGQMGRLFMNLCIEHGLSVRGLDKPMDNMALAMAIQSSELVLLAVPIHALADVLLQVKPHLSHWNILADLCSVKVGPVEHMLAAWDGPVVGTHPLFGPRPPEGERVVAITPGRGDAALDAVDDWLKRIEFSTFRTTAHEHDRAMAFIQGLNFVTNTAYLSATAGQPDIERFVTPSFRRRLESARKMLTEDAGLFEALFEANPYAQEAVRLFRSHLNVAAGGDVSLLAERAQWWWRDDKQRGGA</sequence>
<dbReference type="InterPro" id="IPR008927">
    <property type="entry name" value="6-PGluconate_DH-like_C_sf"/>
</dbReference>
<protein>
    <submittedName>
        <fullName evidence="3">Prephenate dehydrogenase</fullName>
    </submittedName>
</protein>
<dbReference type="PANTHER" id="PTHR21363:SF0">
    <property type="entry name" value="PREPHENATE DEHYDROGENASE [NADP(+)]"/>
    <property type="match status" value="1"/>
</dbReference>
<dbReference type="Proteomes" id="UP000007844">
    <property type="component" value="Chromosome"/>
</dbReference>
<gene>
    <name evidence="3" type="ORF">Desaf_1877</name>
</gene>
<name>F3Z2P1_DESAF</name>
<dbReference type="GO" id="GO:0006571">
    <property type="term" value="P:tyrosine biosynthetic process"/>
    <property type="evidence" value="ECO:0007669"/>
    <property type="project" value="InterPro"/>
</dbReference>
<dbReference type="InterPro" id="IPR003099">
    <property type="entry name" value="Prephen_DH"/>
</dbReference>
<feature type="domain" description="Prephenate/arogenate dehydrogenase" evidence="2">
    <location>
        <begin position="8"/>
        <end position="258"/>
    </location>
</feature>
<dbReference type="GO" id="GO:0004665">
    <property type="term" value="F:prephenate dehydrogenase (NADP+) activity"/>
    <property type="evidence" value="ECO:0007669"/>
    <property type="project" value="InterPro"/>
</dbReference>
<dbReference type="STRING" id="690850.Desaf_1877"/>
<dbReference type="Gene3D" id="1.10.3660.10">
    <property type="entry name" value="6-phosphogluconate dehydrogenase C-terminal like domain"/>
    <property type="match status" value="1"/>
</dbReference>